<evidence type="ECO:0000256" key="1">
    <source>
        <dbReference type="SAM" id="SignalP"/>
    </source>
</evidence>
<keyword evidence="3" id="KW-1185">Reference proteome</keyword>
<dbReference type="AlphaFoldDB" id="A0AAN7U9R6"/>
<accession>A0AAN7U9R6</accession>
<dbReference type="Proteomes" id="UP001305414">
    <property type="component" value="Unassembled WGS sequence"/>
</dbReference>
<reference evidence="2 3" key="1">
    <citation type="submission" date="2023-10" db="EMBL/GenBank/DDBJ databases">
        <title>Draft genome sequence of Xylaria bambusicola isolate GMP-LS, the root and basal stem rot pathogen of sugarcane in Indonesia.</title>
        <authorList>
            <person name="Selvaraj P."/>
            <person name="Muralishankar V."/>
            <person name="Muruganantham S."/>
            <person name="Sp S."/>
            <person name="Haryani S."/>
            <person name="Lau K.J.X."/>
            <person name="Naqvi N.I."/>
        </authorList>
    </citation>
    <scope>NUCLEOTIDE SEQUENCE [LARGE SCALE GENOMIC DNA]</scope>
    <source>
        <strain evidence="2">GMP-LS</strain>
    </source>
</reference>
<name>A0AAN7U9R6_9PEZI</name>
<protein>
    <submittedName>
        <fullName evidence="2">Uncharacterized protein</fullName>
    </submittedName>
</protein>
<dbReference type="EMBL" id="JAWHQM010000001">
    <property type="protein sequence ID" value="KAK5624669.1"/>
    <property type="molecule type" value="Genomic_DNA"/>
</dbReference>
<keyword evidence="1" id="KW-0732">Signal</keyword>
<organism evidence="2 3">
    <name type="scientific">Xylaria bambusicola</name>
    <dbReference type="NCBI Taxonomy" id="326684"/>
    <lineage>
        <taxon>Eukaryota</taxon>
        <taxon>Fungi</taxon>
        <taxon>Dikarya</taxon>
        <taxon>Ascomycota</taxon>
        <taxon>Pezizomycotina</taxon>
        <taxon>Sordariomycetes</taxon>
        <taxon>Xylariomycetidae</taxon>
        <taxon>Xylariales</taxon>
        <taxon>Xylariaceae</taxon>
        <taxon>Xylaria</taxon>
    </lineage>
</organism>
<proteinExistence type="predicted"/>
<feature type="chain" id="PRO_5043037448" evidence="1">
    <location>
        <begin position="32"/>
        <end position="87"/>
    </location>
</feature>
<sequence length="87" mass="9249">MRLYVDAKHRCATPVLLTLALSVAILPGIRGETEDDGLVTKLLNNRLDGNSLLADTRDSQAESLSSVGPTSLHDTSFLASANVIDDV</sequence>
<evidence type="ECO:0000313" key="3">
    <source>
        <dbReference type="Proteomes" id="UP001305414"/>
    </source>
</evidence>
<feature type="signal peptide" evidence="1">
    <location>
        <begin position="1"/>
        <end position="31"/>
    </location>
</feature>
<gene>
    <name evidence="2" type="ORF">RRF57_000385</name>
</gene>
<evidence type="ECO:0000313" key="2">
    <source>
        <dbReference type="EMBL" id="KAK5624669.1"/>
    </source>
</evidence>
<comment type="caution">
    <text evidence="2">The sequence shown here is derived from an EMBL/GenBank/DDBJ whole genome shotgun (WGS) entry which is preliminary data.</text>
</comment>